<keyword evidence="2" id="KW-0472">Membrane</keyword>
<evidence type="ECO:0000256" key="2">
    <source>
        <dbReference type="SAM" id="Phobius"/>
    </source>
</evidence>
<keyword evidence="2" id="KW-0812">Transmembrane</keyword>
<feature type="transmembrane region" description="Helical" evidence="2">
    <location>
        <begin position="54"/>
        <end position="73"/>
    </location>
</feature>
<comment type="caution">
    <text evidence="3">The sequence shown here is derived from an EMBL/GenBank/DDBJ whole genome shotgun (WGS) entry which is preliminary data.</text>
</comment>
<organism evidence="3 4">
    <name type="scientific">Gossypium arboreum</name>
    <name type="common">Tree cotton</name>
    <name type="synonym">Gossypium nanking</name>
    <dbReference type="NCBI Taxonomy" id="29729"/>
    <lineage>
        <taxon>Eukaryota</taxon>
        <taxon>Viridiplantae</taxon>
        <taxon>Streptophyta</taxon>
        <taxon>Embryophyta</taxon>
        <taxon>Tracheophyta</taxon>
        <taxon>Spermatophyta</taxon>
        <taxon>Magnoliopsida</taxon>
        <taxon>eudicotyledons</taxon>
        <taxon>Gunneridae</taxon>
        <taxon>Pentapetalae</taxon>
        <taxon>rosids</taxon>
        <taxon>malvids</taxon>
        <taxon>Malvales</taxon>
        <taxon>Malvaceae</taxon>
        <taxon>Malvoideae</taxon>
        <taxon>Gossypium</taxon>
    </lineage>
</organism>
<gene>
    <name evidence="3" type="ORF">PVK06_004960</name>
</gene>
<sequence>MMEGTSGDDDAQRGQVRKGVNGGRYSGFLSFWPEMGRPRALNVLVRHVGSSARLLGFLTLFLLLKMFSFGLFWA</sequence>
<dbReference type="Proteomes" id="UP001358586">
    <property type="component" value="Chromosome 2"/>
</dbReference>
<keyword evidence="2" id="KW-1133">Transmembrane helix</keyword>
<evidence type="ECO:0000256" key="1">
    <source>
        <dbReference type="SAM" id="MobiDB-lite"/>
    </source>
</evidence>
<evidence type="ECO:0000313" key="3">
    <source>
        <dbReference type="EMBL" id="KAK5842584.1"/>
    </source>
</evidence>
<evidence type="ECO:0000313" key="4">
    <source>
        <dbReference type="Proteomes" id="UP001358586"/>
    </source>
</evidence>
<protein>
    <submittedName>
        <fullName evidence="3">Uncharacterized protein</fullName>
    </submittedName>
</protein>
<keyword evidence="4" id="KW-1185">Reference proteome</keyword>
<proteinExistence type="predicted"/>
<dbReference type="EMBL" id="JARKNE010000002">
    <property type="protein sequence ID" value="KAK5842584.1"/>
    <property type="molecule type" value="Genomic_DNA"/>
</dbReference>
<name>A0ABR0QUA3_GOSAR</name>
<accession>A0ABR0QUA3</accession>
<feature type="region of interest" description="Disordered" evidence="1">
    <location>
        <begin position="1"/>
        <end position="23"/>
    </location>
</feature>
<reference evidence="3 4" key="1">
    <citation type="submission" date="2023-03" db="EMBL/GenBank/DDBJ databases">
        <title>WGS of Gossypium arboreum.</title>
        <authorList>
            <person name="Yu D."/>
        </authorList>
    </citation>
    <scope>NUCLEOTIDE SEQUENCE [LARGE SCALE GENOMIC DNA]</scope>
    <source>
        <tissue evidence="3">Leaf</tissue>
    </source>
</reference>